<dbReference type="EMBL" id="VAVZ01000026">
    <property type="protein sequence ID" value="TLP95834.1"/>
    <property type="molecule type" value="Genomic_DNA"/>
</dbReference>
<dbReference type="AlphaFoldDB" id="A0A5R9B9L8"/>
<proteinExistence type="predicted"/>
<name>A0A5R9B9L8_9MICC</name>
<gene>
    <name evidence="1" type="ORF">FEF26_09955</name>
</gene>
<dbReference type="Proteomes" id="UP000310458">
    <property type="component" value="Unassembled WGS sequence"/>
</dbReference>
<evidence type="ECO:0000313" key="2">
    <source>
        <dbReference type="Proteomes" id="UP000310458"/>
    </source>
</evidence>
<comment type="caution">
    <text evidence="1">The sequence shown here is derived from an EMBL/GenBank/DDBJ whole genome shotgun (WGS) entry which is preliminary data.</text>
</comment>
<dbReference type="RefSeq" id="WP_138253389.1">
    <property type="nucleotide sequence ID" value="NZ_VAVZ01000026.1"/>
</dbReference>
<accession>A0A5R9B9L8</accession>
<protein>
    <submittedName>
        <fullName evidence="1">Uncharacterized protein</fullName>
    </submittedName>
</protein>
<sequence length="73" mass="8583">MSTSFPTYRYSVIQRAALAVSEALASWAEAAARKRQFRIQSSEPDFCGQIRRQEAERRRDEALNQRFLMPRQF</sequence>
<reference evidence="1 2" key="1">
    <citation type="submission" date="2019-05" db="EMBL/GenBank/DDBJ databases">
        <title>Nesterenkonia sp. GY074 isolated from the Southern Atlantic Ocean.</title>
        <authorList>
            <person name="Zhang G."/>
        </authorList>
    </citation>
    <scope>NUCLEOTIDE SEQUENCE [LARGE SCALE GENOMIC DNA]</scope>
    <source>
        <strain evidence="1 2">GY074</strain>
    </source>
</reference>
<organism evidence="1 2">
    <name type="scientific">Nesterenkonia salmonea</name>
    <dbReference type="NCBI Taxonomy" id="1804987"/>
    <lineage>
        <taxon>Bacteria</taxon>
        <taxon>Bacillati</taxon>
        <taxon>Actinomycetota</taxon>
        <taxon>Actinomycetes</taxon>
        <taxon>Micrococcales</taxon>
        <taxon>Micrococcaceae</taxon>
        <taxon>Nesterenkonia</taxon>
    </lineage>
</organism>
<evidence type="ECO:0000313" key="1">
    <source>
        <dbReference type="EMBL" id="TLP95834.1"/>
    </source>
</evidence>
<keyword evidence="2" id="KW-1185">Reference proteome</keyword>